<evidence type="ECO:0000313" key="3">
    <source>
        <dbReference type="Proteomes" id="UP000274271"/>
    </source>
</evidence>
<feature type="transmembrane region" description="Helical" evidence="1">
    <location>
        <begin position="36"/>
        <end position="57"/>
    </location>
</feature>
<dbReference type="RefSeq" id="WP_124906972.1">
    <property type="nucleotide sequence ID" value="NZ_RQJP01000002.1"/>
</dbReference>
<protein>
    <submittedName>
        <fullName evidence="2">Uncharacterized protein</fullName>
    </submittedName>
</protein>
<organism evidence="2 3">
    <name type="scientific">Larkinella knui</name>
    <dbReference type="NCBI Taxonomy" id="2025310"/>
    <lineage>
        <taxon>Bacteria</taxon>
        <taxon>Pseudomonadati</taxon>
        <taxon>Bacteroidota</taxon>
        <taxon>Cytophagia</taxon>
        <taxon>Cytophagales</taxon>
        <taxon>Spirosomataceae</taxon>
        <taxon>Larkinella</taxon>
    </lineage>
</organism>
<evidence type="ECO:0000256" key="1">
    <source>
        <dbReference type="SAM" id="Phobius"/>
    </source>
</evidence>
<keyword evidence="1" id="KW-0472">Membrane</keyword>
<reference evidence="2 3" key="1">
    <citation type="submission" date="2018-11" db="EMBL/GenBank/DDBJ databases">
        <authorList>
            <person name="Zhou Z."/>
            <person name="Wang G."/>
        </authorList>
    </citation>
    <scope>NUCLEOTIDE SEQUENCE [LARGE SCALE GENOMIC DNA]</scope>
    <source>
        <strain evidence="2 3">KCTC42998</strain>
    </source>
</reference>
<keyword evidence="1" id="KW-1133">Transmembrane helix</keyword>
<proteinExistence type="predicted"/>
<dbReference type="Proteomes" id="UP000274271">
    <property type="component" value="Unassembled WGS sequence"/>
</dbReference>
<name>A0A3P1CQ42_9BACT</name>
<dbReference type="OrthoDB" id="964907at2"/>
<dbReference type="AlphaFoldDB" id="A0A3P1CQ42"/>
<evidence type="ECO:0000313" key="2">
    <source>
        <dbReference type="EMBL" id="RRB15368.1"/>
    </source>
</evidence>
<comment type="caution">
    <text evidence="2">The sequence shown here is derived from an EMBL/GenBank/DDBJ whole genome shotgun (WGS) entry which is preliminary data.</text>
</comment>
<gene>
    <name evidence="2" type="ORF">EHT87_12605</name>
</gene>
<keyword evidence="1" id="KW-0812">Transmembrane</keyword>
<accession>A0A3P1CQ42</accession>
<keyword evidence="3" id="KW-1185">Reference proteome</keyword>
<dbReference type="EMBL" id="RQJP01000002">
    <property type="protein sequence ID" value="RRB15368.1"/>
    <property type="molecule type" value="Genomic_DNA"/>
</dbReference>
<sequence length="59" mass="7087">MAHFFQSAPANTLMALKILLFMMFQNKPLVVFRLSCYWILIRFQVLFCVLLLPQGFYRR</sequence>